<keyword evidence="1" id="KW-0732">Signal</keyword>
<dbReference type="Gene3D" id="2.40.160.20">
    <property type="match status" value="1"/>
</dbReference>
<proteinExistence type="predicted"/>
<evidence type="ECO:0000313" key="2">
    <source>
        <dbReference type="EMBL" id="RRJ89883.1"/>
    </source>
</evidence>
<keyword evidence="3" id="KW-1185">Reference proteome</keyword>
<gene>
    <name evidence="2" type="ORF">EG240_10195</name>
</gene>
<dbReference type="GO" id="GO:0016787">
    <property type="term" value="F:hydrolase activity"/>
    <property type="evidence" value="ECO:0007669"/>
    <property type="project" value="UniProtKB-KW"/>
</dbReference>
<reference evidence="2 3" key="1">
    <citation type="submission" date="2018-11" db="EMBL/GenBank/DDBJ databases">
        <title>Flavobacterium sp. nov., YIM 102701-2 draft genome.</title>
        <authorList>
            <person name="Li G."/>
            <person name="Jiang Y."/>
        </authorList>
    </citation>
    <scope>NUCLEOTIDE SEQUENCE [LARGE SCALE GENOMIC DNA]</scope>
    <source>
        <strain evidence="2 3">YIM 102701-2</strain>
    </source>
</reference>
<feature type="chain" id="PRO_5018333769" evidence="1">
    <location>
        <begin position="33"/>
        <end position="376"/>
    </location>
</feature>
<feature type="signal peptide" evidence="1">
    <location>
        <begin position="1"/>
        <end position="32"/>
    </location>
</feature>
<name>A0A3P3WB76_9FLAO</name>
<organism evidence="2 3">
    <name type="scientific">Paenimyroides tangerinum</name>
    <dbReference type="NCBI Taxonomy" id="2488728"/>
    <lineage>
        <taxon>Bacteria</taxon>
        <taxon>Pseudomonadati</taxon>
        <taxon>Bacteroidota</taxon>
        <taxon>Flavobacteriia</taxon>
        <taxon>Flavobacteriales</taxon>
        <taxon>Flavobacteriaceae</taxon>
        <taxon>Paenimyroides</taxon>
    </lineage>
</organism>
<dbReference type="Proteomes" id="UP000275719">
    <property type="component" value="Unassembled WGS sequence"/>
</dbReference>
<dbReference type="OrthoDB" id="627554at2"/>
<dbReference type="EMBL" id="RQVQ01000021">
    <property type="protein sequence ID" value="RRJ89883.1"/>
    <property type="molecule type" value="Genomic_DNA"/>
</dbReference>
<sequence>MQCLKMFFSSNWKSVFKHFFFAILFFSTNANAQSFDDWFVEGNYYTGSILPHNEQISHLITAKPDGFLLSFNRKTLGAKPWESFYNFPDYGFTLHYQNNHNPELGNLYGAFAHLNFYFFNRNLQLRIAQGIAYATNPYDRETNFRNLAYGTKFMPSTFFSLNYNRQNIWNGIGFQTGLVFIHHSNATFKSPNTSTNTVGFQIGLNYAFDHQEPNRRFNSQADNFDTKMKYVISFKTGVNEGHIIGMGQKPFYHINAYAEKRLNRTGSVQLGTELFLSETVKEIIPLLASSFPEANMSVDTDYKRVGVFAGYEMYLSKFSIEGQMGVYVYDQYKVNGSLYQRLGLKYNVTERIFGSVSLKTHFAKAEALEFGVGIKF</sequence>
<dbReference type="InterPro" id="IPR018550">
    <property type="entry name" value="Lipid-A_deacylase-rel"/>
</dbReference>
<dbReference type="AlphaFoldDB" id="A0A3P3WB76"/>
<dbReference type="Pfam" id="PF09411">
    <property type="entry name" value="PagL"/>
    <property type="match status" value="1"/>
</dbReference>
<keyword evidence="2" id="KW-0378">Hydrolase</keyword>
<evidence type="ECO:0000313" key="3">
    <source>
        <dbReference type="Proteomes" id="UP000275719"/>
    </source>
</evidence>
<evidence type="ECO:0000256" key="1">
    <source>
        <dbReference type="SAM" id="SignalP"/>
    </source>
</evidence>
<protein>
    <submittedName>
        <fullName evidence="2">Acyloxyacyl hydrolase</fullName>
    </submittedName>
</protein>
<dbReference type="RefSeq" id="WP_125019298.1">
    <property type="nucleotide sequence ID" value="NZ_RQVQ01000021.1"/>
</dbReference>
<comment type="caution">
    <text evidence="2">The sequence shown here is derived from an EMBL/GenBank/DDBJ whole genome shotgun (WGS) entry which is preliminary data.</text>
</comment>
<accession>A0A3P3WB76</accession>